<dbReference type="Pfam" id="PF00078">
    <property type="entry name" value="RVT_1"/>
    <property type="match status" value="1"/>
</dbReference>
<sequence length="252" mass="28488">MKCFEKLVKNIICSSLPASFDPLQFAYRANRSTEDAISNLMHTTLTHLEEGNGNYVRMLFIDFSSAFNTIVPLTLVTKMKALGLNTTLCHWIFDFLTNRSQVVRVGGLSSDTLTISTGAPQGCVLSPLLYNIYTHDCKANSSHTSIIKFADDTVILGLISNSNELYLEYFNELYLDQVDEVAQWCHSNILTLNVNKTKEMVVNYRRQQENYSYTPLMISGQPVERVTYSTLLAIKMVNSSERLVAEMMAQLH</sequence>
<dbReference type="InterPro" id="IPR000477">
    <property type="entry name" value="RT_dom"/>
</dbReference>
<reference evidence="2" key="1">
    <citation type="submission" date="2020-10" db="EMBL/GenBank/DDBJ databases">
        <title>Chromosome-scale genome assembly of the Allis shad, Alosa alosa.</title>
        <authorList>
            <person name="Margot Z."/>
            <person name="Christophe K."/>
            <person name="Cabau C."/>
            <person name="Louis A."/>
            <person name="Berthelot C."/>
            <person name="Parey E."/>
            <person name="Roest Crollius H."/>
            <person name="Montfort J."/>
            <person name="Robinson-Rechavi M."/>
            <person name="Bucao C."/>
            <person name="Bouchez O."/>
            <person name="Gislard M."/>
            <person name="Lluch J."/>
            <person name="Milhes M."/>
            <person name="Lampietro C."/>
            <person name="Lopez Roques C."/>
            <person name="Donnadieu C."/>
            <person name="Braasch I."/>
            <person name="Desvignes T."/>
            <person name="Postlethwait J."/>
            <person name="Bobe J."/>
            <person name="Guiguen Y."/>
        </authorList>
    </citation>
    <scope>NUCLEOTIDE SEQUENCE</scope>
    <source>
        <strain evidence="2">M-15738</strain>
        <tissue evidence="2">Blood</tissue>
    </source>
</reference>
<dbReference type="AlphaFoldDB" id="A0AAV6G3W7"/>
<name>A0AAV6G3W7_9TELE</name>
<accession>A0AAV6G3W7</accession>
<comment type="caution">
    <text evidence="2">The sequence shown here is derived from an EMBL/GenBank/DDBJ whole genome shotgun (WGS) entry which is preliminary data.</text>
</comment>
<keyword evidence="3" id="KW-1185">Reference proteome</keyword>
<evidence type="ECO:0000313" key="2">
    <source>
        <dbReference type="EMBL" id="KAG5269793.1"/>
    </source>
</evidence>
<dbReference type="Proteomes" id="UP000823561">
    <property type="component" value="Chromosome 15"/>
</dbReference>
<dbReference type="PROSITE" id="PS50878">
    <property type="entry name" value="RT_POL"/>
    <property type="match status" value="1"/>
</dbReference>
<dbReference type="SUPFAM" id="SSF56672">
    <property type="entry name" value="DNA/RNA polymerases"/>
    <property type="match status" value="1"/>
</dbReference>
<organism evidence="2 3">
    <name type="scientific">Alosa alosa</name>
    <name type="common">allis shad</name>
    <dbReference type="NCBI Taxonomy" id="278164"/>
    <lineage>
        <taxon>Eukaryota</taxon>
        <taxon>Metazoa</taxon>
        <taxon>Chordata</taxon>
        <taxon>Craniata</taxon>
        <taxon>Vertebrata</taxon>
        <taxon>Euteleostomi</taxon>
        <taxon>Actinopterygii</taxon>
        <taxon>Neopterygii</taxon>
        <taxon>Teleostei</taxon>
        <taxon>Clupei</taxon>
        <taxon>Clupeiformes</taxon>
        <taxon>Clupeoidei</taxon>
        <taxon>Clupeidae</taxon>
        <taxon>Alosa</taxon>
    </lineage>
</organism>
<feature type="domain" description="Reverse transcriptase" evidence="1">
    <location>
        <begin position="1"/>
        <end position="218"/>
    </location>
</feature>
<evidence type="ECO:0000259" key="1">
    <source>
        <dbReference type="PROSITE" id="PS50878"/>
    </source>
</evidence>
<dbReference type="InterPro" id="IPR043502">
    <property type="entry name" value="DNA/RNA_pol_sf"/>
</dbReference>
<dbReference type="EMBL" id="JADWDJ010000015">
    <property type="protein sequence ID" value="KAG5269793.1"/>
    <property type="molecule type" value="Genomic_DNA"/>
</dbReference>
<proteinExistence type="predicted"/>
<protein>
    <recommendedName>
        <fullName evidence="1">Reverse transcriptase domain-containing protein</fullName>
    </recommendedName>
</protein>
<dbReference type="PANTHER" id="PTHR33332">
    <property type="entry name" value="REVERSE TRANSCRIPTASE DOMAIN-CONTAINING PROTEIN"/>
    <property type="match status" value="1"/>
</dbReference>
<evidence type="ECO:0000313" key="3">
    <source>
        <dbReference type="Proteomes" id="UP000823561"/>
    </source>
</evidence>
<gene>
    <name evidence="2" type="ORF">AALO_G00206210</name>
</gene>
<dbReference type="CDD" id="cd01650">
    <property type="entry name" value="RT_nLTR_like"/>
    <property type="match status" value="1"/>
</dbReference>